<keyword evidence="9" id="KW-1185">Reference proteome</keyword>
<reference evidence="8 10" key="2">
    <citation type="submission" date="2018-06" db="EMBL/GenBank/DDBJ databases">
        <authorList>
            <consortium name="Pathogen Informatics"/>
            <person name="Doyle S."/>
        </authorList>
    </citation>
    <scope>NUCLEOTIDE SEQUENCE [LARGE SCALE GENOMIC DNA]</scope>
    <source>
        <strain evidence="8 10">NCTC13028</strain>
    </source>
</reference>
<dbReference type="Pfam" id="PF07729">
    <property type="entry name" value="FCD"/>
    <property type="match status" value="1"/>
</dbReference>
<evidence type="ECO:0000256" key="2">
    <source>
        <dbReference type="ARBA" id="ARBA00023125"/>
    </source>
</evidence>
<dbReference type="InterPro" id="IPR011711">
    <property type="entry name" value="GntR_C"/>
</dbReference>
<dbReference type="InterPro" id="IPR036388">
    <property type="entry name" value="WH-like_DNA-bd_sf"/>
</dbReference>
<dbReference type="PANTHER" id="PTHR43537:SF43">
    <property type="entry name" value="GNTR-FAMILY TRANSCRIPTIONAL REGULATOR"/>
    <property type="match status" value="1"/>
</dbReference>
<keyword evidence="1" id="KW-0805">Transcription regulation</keyword>
<keyword evidence="8" id="KW-0670">Pyruvate</keyword>
<dbReference type="PRINTS" id="PR00035">
    <property type="entry name" value="HTHGNTR"/>
</dbReference>
<dbReference type="Proteomes" id="UP000198811">
    <property type="component" value="Unassembled WGS sequence"/>
</dbReference>
<evidence type="ECO:0000256" key="4">
    <source>
        <dbReference type="SAM" id="Coils"/>
    </source>
</evidence>
<evidence type="ECO:0000313" key="7">
    <source>
        <dbReference type="EMBL" id="SDK82572.1"/>
    </source>
</evidence>
<keyword evidence="2" id="KW-0238">DNA-binding</keyword>
<feature type="coiled-coil region" evidence="4">
    <location>
        <begin position="116"/>
        <end position="146"/>
    </location>
</feature>
<dbReference type="Proteomes" id="UP000250223">
    <property type="component" value="Unassembled WGS sequence"/>
</dbReference>
<reference evidence="6 11" key="3">
    <citation type="submission" date="2020-05" db="EMBL/GenBank/DDBJ databases">
        <title>Draft genome sequence of Clostridium cochlearium strain AGROS13 isolated from a sheep dairy farm in New Zealand.</title>
        <authorList>
            <person name="Gupta T.B."/>
            <person name="Jauregui R."/>
            <person name="Risson A.N."/>
            <person name="Brightwell G."/>
            <person name="Maclean P."/>
        </authorList>
    </citation>
    <scope>NUCLEOTIDE SEQUENCE [LARGE SCALE GENOMIC DNA]</scope>
    <source>
        <strain evidence="6 11">AGROS13</strain>
    </source>
</reference>
<accession>A0A239ZME7</accession>
<proteinExistence type="predicted"/>
<dbReference type="CDD" id="cd07377">
    <property type="entry name" value="WHTH_GntR"/>
    <property type="match status" value="1"/>
</dbReference>
<evidence type="ECO:0000313" key="11">
    <source>
        <dbReference type="Proteomes" id="UP000528432"/>
    </source>
</evidence>
<dbReference type="InterPro" id="IPR036390">
    <property type="entry name" value="WH_DNA-bd_sf"/>
</dbReference>
<dbReference type="SMART" id="SM00895">
    <property type="entry name" value="FCD"/>
    <property type="match status" value="1"/>
</dbReference>
<dbReference type="AlphaFoldDB" id="A0A239ZME7"/>
<dbReference type="OrthoDB" id="9799482at2"/>
<dbReference type="SUPFAM" id="SSF46785">
    <property type="entry name" value="Winged helix' DNA-binding domain"/>
    <property type="match status" value="1"/>
</dbReference>
<sequence length="231" mass="26856">MFSPVKNKKVYEEVIEQIKDMIYKGILKKGDKLPSERHMVEKLQVSRTSVREALRCLEIIGLIESRQGEGNFIKENFENGLIEPLSVMFMLKDSKSEEILELRKIIEIGTVQLAAKRISKSELDELKELKEKLKNLNKEENLAEIDREFHYKIAEASQNFLLLGVLNAISSLMESYIKDARKSILEEEGNRQELIKQHENIFEALNNNNEDEAIKAMTKHLDFANKYMINR</sequence>
<dbReference type="PANTHER" id="PTHR43537">
    <property type="entry name" value="TRANSCRIPTIONAL REGULATOR, GNTR FAMILY"/>
    <property type="match status" value="1"/>
</dbReference>
<dbReference type="InterPro" id="IPR000524">
    <property type="entry name" value="Tscrpt_reg_HTH_GntR"/>
</dbReference>
<evidence type="ECO:0000313" key="10">
    <source>
        <dbReference type="Proteomes" id="UP000250223"/>
    </source>
</evidence>
<feature type="coiled-coil region" evidence="4">
    <location>
        <begin position="177"/>
        <end position="215"/>
    </location>
</feature>
<dbReference type="EMBL" id="JABFIF010000005">
    <property type="protein sequence ID" value="NOH15581.1"/>
    <property type="molecule type" value="Genomic_DNA"/>
</dbReference>
<dbReference type="GeneID" id="70576709"/>
<dbReference type="InterPro" id="IPR008920">
    <property type="entry name" value="TF_FadR/GntR_C"/>
</dbReference>
<evidence type="ECO:0000259" key="5">
    <source>
        <dbReference type="PROSITE" id="PS50949"/>
    </source>
</evidence>
<organism evidence="8 10">
    <name type="scientific">Clostridium cochlearium</name>
    <dbReference type="NCBI Taxonomy" id="1494"/>
    <lineage>
        <taxon>Bacteria</taxon>
        <taxon>Bacillati</taxon>
        <taxon>Bacillota</taxon>
        <taxon>Clostridia</taxon>
        <taxon>Eubacteriales</taxon>
        <taxon>Clostridiaceae</taxon>
        <taxon>Clostridium</taxon>
    </lineage>
</organism>
<evidence type="ECO:0000313" key="6">
    <source>
        <dbReference type="EMBL" id="NOH15581.1"/>
    </source>
</evidence>
<protein>
    <submittedName>
        <fullName evidence="6">FadR family transcriptional regulator</fullName>
    </submittedName>
    <submittedName>
        <fullName evidence="7">Transcriptional regulator, GntR family</fullName>
    </submittedName>
    <submittedName>
        <fullName evidence="8">Transcriptional regulator, pyruvate dehydrogenase complex repressor</fullName>
    </submittedName>
</protein>
<feature type="domain" description="HTH gntR-type" evidence="5">
    <location>
        <begin position="8"/>
        <end position="76"/>
    </location>
</feature>
<dbReference type="Gene3D" id="1.10.10.10">
    <property type="entry name" value="Winged helix-like DNA-binding domain superfamily/Winged helix DNA-binding domain"/>
    <property type="match status" value="1"/>
</dbReference>
<dbReference type="Proteomes" id="UP000528432">
    <property type="component" value="Unassembled WGS sequence"/>
</dbReference>
<dbReference type="SUPFAM" id="SSF48008">
    <property type="entry name" value="GntR ligand-binding domain-like"/>
    <property type="match status" value="1"/>
</dbReference>
<keyword evidence="4" id="KW-0175">Coiled coil</keyword>
<evidence type="ECO:0000256" key="3">
    <source>
        <dbReference type="ARBA" id="ARBA00023163"/>
    </source>
</evidence>
<dbReference type="GO" id="GO:0003677">
    <property type="term" value="F:DNA binding"/>
    <property type="evidence" value="ECO:0007669"/>
    <property type="project" value="UniProtKB-KW"/>
</dbReference>
<dbReference type="EMBL" id="FNGL01000001">
    <property type="protein sequence ID" value="SDK82572.1"/>
    <property type="molecule type" value="Genomic_DNA"/>
</dbReference>
<dbReference type="GO" id="GO:0003700">
    <property type="term" value="F:DNA-binding transcription factor activity"/>
    <property type="evidence" value="ECO:0007669"/>
    <property type="project" value="InterPro"/>
</dbReference>
<reference evidence="7 9" key="1">
    <citation type="submission" date="2016-10" db="EMBL/GenBank/DDBJ databases">
        <authorList>
            <person name="Varghese N."/>
            <person name="Submissions S."/>
        </authorList>
    </citation>
    <scope>NUCLEOTIDE SEQUENCE [LARGE SCALE GENOMIC DNA]</scope>
    <source>
        <strain evidence="7 9">NLAE-zl-C224</strain>
    </source>
</reference>
<evidence type="ECO:0000313" key="9">
    <source>
        <dbReference type="Proteomes" id="UP000198811"/>
    </source>
</evidence>
<dbReference type="SMART" id="SM00345">
    <property type="entry name" value="HTH_GNTR"/>
    <property type="match status" value="1"/>
</dbReference>
<dbReference type="PROSITE" id="PS50949">
    <property type="entry name" value="HTH_GNTR"/>
    <property type="match status" value="1"/>
</dbReference>
<evidence type="ECO:0000313" key="8">
    <source>
        <dbReference type="EMBL" id="SQB36760.1"/>
    </source>
</evidence>
<gene>
    <name evidence="8" type="primary">lutR</name>
    <name evidence="6" type="ORF">HMJ28_04120</name>
    <name evidence="8" type="ORF">NCTC13028_02570</name>
    <name evidence="7" type="ORF">SAMN05216497_101118</name>
</gene>
<dbReference type="RefSeq" id="WP_089862991.1">
    <property type="nucleotide sequence ID" value="NZ_CP173238.1"/>
</dbReference>
<dbReference type="STRING" id="1494.SAMN05216497_101118"/>
<name>A0A239ZME7_CLOCO</name>
<dbReference type="Pfam" id="PF00392">
    <property type="entry name" value="GntR"/>
    <property type="match status" value="1"/>
</dbReference>
<keyword evidence="3" id="KW-0804">Transcription</keyword>
<dbReference type="EMBL" id="UAWC01000027">
    <property type="protein sequence ID" value="SQB36760.1"/>
    <property type="molecule type" value="Genomic_DNA"/>
</dbReference>
<evidence type="ECO:0000256" key="1">
    <source>
        <dbReference type="ARBA" id="ARBA00023015"/>
    </source>
</evidence>
<dbReference type="Gene3D" id="1.20.120.530">
    <property type="entry name" value="GntR ligand-binding domain-like"/>
    <property type="match status" value="1"/>
</dbReference>